<proteinExistence type="predicted"/>
<evidence type="ECO:0000259" key="3">
    <source>
        <dbReference type="PROSITE" id="PS50011"/>
    </source>
</evidence>
<protein>
    <submittedName>
        <fullName evidence="4">Kinase-like domain-containing protein</fullName>
    </submittedName>
</protein>
<feature type="region of interest" description="Disordered" evidence="2">
    <location>
        <begin position="533"/>
        <end position="587"/>
    </location>
</feature>
<dbReference type="Gene3D" id="1.10.510.10">
    <property type="entry name" value="Transferase(Phosphotransferase) domain 1"/>
    <property type="match status" value="3"/>
</dbReference>
<dbReference type="GO" id="GO:0005524">
    <property type="term" value="F:ATP binding"/>
    <property type="evidence" value="ECO:0007669"/>
    <property type="project" value="UniProtKB-UniRule"/>
</dbReference>
<feature type="binding site" evidence="1">
    <location>
        <position position="367"/>
    </location>
    <ligand>
        <name>ATP</name>
        <dbReference type="ChEBI" id="CHEBI:30616"/>
    </ligand>
</feature>
<dbReference type="OrthoDB" id="4062651at2759"/>
<dbReference type="PANTHER" id="PTHR44329">
    <property type="entry name" value="SERINE/THREONINE-PROTEIN KINASE TNNI3K-RELATED"/>
    <property type="match status" value="1"/>
</dbReference>
<gene>
    <name evidence="4" type="ORF">RCL2_002542000</name>
</gene>
<sequence length="587" mass="68434">MQDRLDIIFPLCEDNSDDDEKYKVTGDVLEENISTFSEYGTSGNEEIDQFLQNSQLNATNPQTFLEWIPYEKLVDIKFLSDHSKGTILYSAVWMDGPRILWDQQNQEYKRSKIQVLIKAHNNQVESLNELKTYLDCHSQDYPLLIQFYGISKNPEDNEYLIIMQYAQNEEVFGWQRYMAPEFLRYKPYTKACDIYSFGMIMYTVGTGIMPYYKQDDDFYLTIGICSGLRPKFSIYVPKNFQQLVEKCWNAEPDLRPDISEIYDTLLKWWSTVYHNKRLTPICLEFLAANRIQKPIITKETKEMKDIMLSNKKNLEPSEFIDFIVGNHFVKFININELSRKAKPIGSGHFGTVSKTIWKKTNNEVVIKRLKNIESIRISFDESTREYLYVMQYADGGNLRNYLNEKFSTLTWNNKVKLAYQITEGIKYLHGENILHRDLHSKNIYRNRNASSFGCICLGVLMWELSSGHSPFYDDNDLNRLTYNLIKGKREKTVPNTPYEYMKLYQSCWNGGPDKRPSVEQVFNKLEEILNLKNDTNYDDDDDDDDDDGDGDGDGGTSSLQDFTNGLESDESSSILTRDPTIDELHLT</sequence>
<dbReference type="InterPro" id="IPR017441">
    <property type="entry name" value="Protein_kinase_ATP_BS"/>
</dbReference>
<dbReference type="PROSITE" id="PS50011">
    <property type="entry name" value="PROTEIN_KINASE_DOM"/>
    <property type="match status" value="2"/>
</dbReference>
<dbReference type="Pfam" id="PF07714">
    <property type="entry name" value="PK_Tyr_Ser-Thr"/>
    <property type="match status" value="3"/>
</dbReference>
<dbReference type="Proteomes" id="UP000615446">
    <property type="component" value="Unassembled WGS sequence"/>
</dbReference>
<evidence type="ECO:0000256" key="1">
    <source>
        <dbReference type="PROSITE-ProRule" id="PRU10141"/>
    </source>
</evidence>
<evidence type="ECO:0000256" key="2">
    <source>
        <dbReference type="SAM" id="MobiDB-lite"/>
    </source>
</evidence>
<organism evidence="4 5">
    <name type="scientific">Rhizophagus clarus</name>
    <dbReference type="NCBI Taxonomy" id="94130"/>
    <lineage>
        <taxon>Eukaryota</taxon>
        <taxon>Fungi</taxon>
        <taxon>Fungi incertae sedis</taxon>
        <taxon>Mucoromycota</taxon>
        <taxon>Glomeromycotina</taxon>
        <taxon>Glomeromycetes</taxon>
        <taxon>Glomerales</taxon>
        <taxon>Glomeraceae</taxon>
        <taxon>Rhizophagus</taxon>
    </lineage>
</organism>
<feature type="compositionally biased region" description="Polar residues" evidence="2">
    <location>
        <begin position="556"/>
        <end position="575"/>
    </location>
</feature>
<dbReference type="InterPro" id="IPR051681">
    <property type="entry name" value="Ser/Thr_Kinases-Pseudokinases"/>
</dbReference>
<feature type="domain" description="Protein kinase" evidence="3">
    <location>
        <begin position="338"/>
        <end position="587"/>
    </location>
</feature>
<reference evidence="4" key="1">
    <citation type="submission" date="2019-10" db="EMBL/GenBank/DDBJ databases">
        <title>Conservation and host-specific expression of non-tandemly repeated heterogenous ribosome RNA gene in arbuscular mycorrhizal fungi.</title>
        <authorList>
            <person name="Maeda T."/>
            <person name="Kobayashi Y."/>
            <person name="Nakagawa T."/>
            <person name="Ezawa T."/>
            <person name="Yamaguchi K."/>
            <person name="Bino T."/>
            <person name="Nishimoto Y."/>
            <person name="Shigenobu S."/>
            <person name="Kawaguchi M."/>
        </authorList>
    </citation>
    <scope>NUCLEOTIDE SEQUENCE</scope>
    <source>
        <strain evidence="4">HR1</strain>
    </source>
</reference>
<accession>A0A8H3M9I4</accession>
<dbReference type="EMBL" id="BLAL01000274">
    <property type="protein sequence ID" value="GES98893.1"/>
    <property type="molecule type" value="Genomic_DNA"/>
</dbReference>
<dbReference type="InterPro" id="IPR001245">
    <property type="entry name" value="Ser-Thr/Tyr_kinase_cat_dom"/>
</dbReference>
<comment type="caution">
    <text evidence="4">The sequence shown here is derived from an EMBL/GenBank/DDBJ whole genome shotgun (WGS) entry which is preliminary data.</text>
</comment>
<feature type="domain" description="Protein kinase" evidence="3">
    <location>
        <begin position="1"/>
        <end position="269"/>
    </location>
</feature>
<dbReference type="InterPro" id="IPR000719">
    <property type="entry name" value="Prot_kinase_dom"/>
</dbReference>
<keyword evidence="1" id="KW-0067">ATP-binding</keyword>
<name>A0A8H3M9I4_9GLOM</name>
<dbReference type="PROSITE" id="PS00107">
    <property type="entry name" value="PROTEIN_KINASE_ATP"/>
    <property type="match status" value="1"/>
</dbReference>
<keyword evidence="4" id="KW-0418">Kinase</keyword>
<evidence type="ECO:0000313" key="4">
    <source>
        <dbReference type="EMBL" id="GES98893.1"/>
    </source>
</evidence>
<keyword evidence="4" id="KW-0808">Transferase</keyword>
<dbReference type="SUPFAM" id="SSF56112">
    <property type="entry name" value="Protein kinase-like (PK-like)"/>
    <property type="match status" value="2"/>
</dbReference>
<dbReference type="InterPro" id="IPR011009">
    <property type="entry name" value="Kinase-like_dom_sf"/>
</dbReference>
<evidence type="ECO:0000313" key="5">
    <source>
        <dbReference type="Proteomes" id="UP000615446"/>
    </source>
</evidence>
<dbReference type="GO" id="GO:0004674">
    <property type="term" value="F:protein serine/threonine kinase activity"/>
    <property type="evidence" value="ECO:0007669"/>
    <property type="project" value="TreeGrafter"/>
</dbReference>
<dbReference type="AlphaFoldDB" id="A0A8H3M9I4"/>
<keyword evidence="1" id="KW-0547">Nucleotide-binding</keyword>
<feature type="compositionally biased region" description="Acidic residues" evidence="2">
    <location>
        <begin position="536"/>
        <end position="552"/>
    </location>
</feature>